<name>A0A2I0SKH1_9ACTN</name>
<dbReference type="PANTHER" id="PTHR30466:SF1">
    <property type="entry name" value="FMN REDUCTASE (NADH) RUTF"/>
    <property type="match status" value="1"/>
</dbReference>
<dbReference type="OrthoDB" id="9792858at2"/>
<keyword evidence="1" id="KW-0560">Oxidoreductase</keyword>
<dbReference type="PANTHER" id="PTHR30466">
    <property type="entry name" value="FLAVIN REDUCTASE"/>
    <property type="match status" value="1"/>
</dbReference>
<dbReference type="AlphaFoldDB" id="A0A2I0SKH1"/>
<protein>
    <recommendedName>
        <fullName evidence="2">Flavin reductase like domain-containing protein</fullName>
    </recommendedName>
</protein>
<evidence type="ECO:0000313" key="4">
    <source>
        <dbReference type="Proteomes" id="UP000236178"/>
    </source>
</evidence>
<accession>A0A2I0SKH1</accession>
<dbReference type="Gene3D" id="2.30.110.10">
    <property type="entry name" value="Electron Transport, Fmn-binding Protein, Chain A"/>
    <property type="match status" value="1"/>
</dbReference>
<dbReference type="InterPro" id="IPR002563">
    <property type="entry name" value="Flavin_Rdtase-like_dom"/>
</dbReference>
<dbReference type="InterPro" id="IPR012349">
    <property type="entry name" value="Split_barrel_FMN-bd"/>
</dbReference>
<dbReference type="EMBL" id="PJOS01000051">
    <property type="protein sequence ID" value="PKT70417.1"/>
    <property type="molecule type" value="Genomic_DNA"/>
</dbReference>
<evidence type="ECO:0000313" key="3">
    <source>
        <dbReference type="EMBL" id="PKT70417.1"/>
    </source>
</evidence>
<evidence type="ECO:0000259" key="2">
    <source>
        <dbReference type="SMART" id="SM00903"/>
    </source>
</evidence>
<dbReference type="GO" id="GO:0006208">
    <property type="term" value="P:pyrimidine nucleobase catabolic process"/>
    <property type="evidence" value="ECO:0007669"/>
    <property type="project" value="TreeGrafter"/>
</dbReference>
<dbReference type="SUPFAM" id="SSF50475">
    <property type="entry name" value="FMN-binding split barrel"/>
    <property type="match status" value="1"/>
</dbReference>
<proteinExistence type="predicted"/>
<dbReference type="InterPro" id="IPR050268">
    <property type="entry name" value="NADH-dep_flavin_reductase"/>
</dbReference>
<dbReference type="Proteomes" id="UP000236178">
    <property type="component" value="Unassembled WGS sequence"/>
</dbReference>
<gene>
    <name evidence="3" type="ORF">CW362_24560</name>
</gene>
<reference evidence="3 4" key="1">
    <citation type="submission" date="2017-12" db="EMBL/GenBank/DDBJ databases">
        <title>Streptomyces populusis sp. nov., a novel endophytic actinobacterium isolated from stems of Populus adenopoda Maxim.</title>
        <authorList>
            <person name="Wang Z."/>
        </authorList>
    </citation>
    <scope>NUCLEOTIDE SEQUENCE [LARGE SCALE GENOMIC DNA]</scope>
    <source>
        <strain evidence="3 4">A249</strain>
    </source>
</reference>
<dbReference type="SMART" id="SM00903">
    <property type="entry name" value="Flavin_Reduct"/>
    <property type="match status" value="1"/>
</dbReference>
<dbReference type="GO" id="GO:0042602">
    <property type="term" value="F:riboflavin reductase (NADPH) activity"/>
    <property type="evidence" value="ECO:0007669"/>
    <property type="project" value="TreeGrafter"/>
</dbReference>
<dbReference type="GO" id="GO:0010181">
    <property type="term" value="F:FMN binding"/>
    <property type="evidence" value="ECO:0007669"/>
    <property type="project" value="InterPro"/>
</dbReference>
<evidence type="ECO:0000256" key="1">
    <source>
        <dbReference type="ARBA" id="ARBA00023002"/>
    </source>
</evidence>
<feature type="domain" description="Flavin reductase like" evidence="2">
    <location>
        <begin position="90"/>
        <end position="237"/>
    </location>
</feature>
<organism evidence="3 4">
    <name type="scientific">Streptomyces populi</name>
    <dbReference type="NCBI Taxonomy" id="2058924"/>
    <lineage>
        <taxon>Bacteria</taxon>
        <taxon>Bacillati</taxon>
        <taxon>Actinomycetota</taxon>
        <taxon>Actinomycetes</taxon>
        <taxon>Kitasatosporales</taxon>
        <taxon>Streptomycetaceae</taxon>
        <taxon>Streptomyces</taxon>
    </lineage>
</organism>
<dbReference type="Pfam" id="PF01613">
    <property type="entry name" value="Flavin_Reduct"/>
    <property type="match status" value="1"/>
</dbReference>
<comment type="caution">
    <text evidence="3">The sequence shown here is derived from an EMBL/GenBank/DDBJ whole genome shotgun (WGS) entry which is preliminary data.</text>
</comment>
<keyword evidence="4" id="KW-1185">Reference proteome</keyword>
<sequence length="247" mass="25977">MGPAGPAHPPVRRPRAVRELPQALRPEFRTGDASGVPALPERVRGLRRRRTAGAVRAVAADGISVTSTAADRLLRVWPPGPAAEPSGGTAHRLATGVVVLTCGGEADVQGVTVSTLALASVEPPMVSVALRRTSRALRSLLGTSAFVANVLGSRQEQLARHFARRRRATGVDQLDPGAWAGRTEDGVPVLRGAFGWLVCSVQRTVPVGDHDLLLARVDRAVPGSGAPLLNFAGELHQLPALMPVERD</sequence>